<dbReference type="EMBL" id="GBRH01181622">
    <property type="protein sequence ID" value="JAE16274.1"/>
    <property type="molecule type" value="Transcribed_RNA"/>
</dbReference>
<sequence length="35" mass="4307">MYIFCSFLPCYHEFVDCYMYPHTIALIFTAFEARY</sequence>
<organism evidence="1">
    <name type="scientific">Arundo donax</name>
    <name type="common">Giant reed</name>
    <name type="synonym">Donax arundinaceus</name>
    <dbReference type="NCBI Taxonomy" id="35708"/>
    <lineage>
        <taxon>Eukaryota</taxon>
        <taxon>Viridiplantae</taxon>
        <taxon>Streptophyta</taxon>
        <taxon>Embryophyta</taxon>
        <taxon>Tracheophyta</taxon>
        <taxon>Spermatophyta</taxon>
        <taxon>Magnoliopsida</taxon>
        <taxon>Liliopsida</taxon>
        <taxon>Poales</taxon>
        <taxon>Poaceae</taxon>
        <taxon>PACMAD clade</taxon>
        <taxon>Arundinoideae</taxon>
        <taxon>Arundineae</taxon>
        <taxon>Arundo</taxon>
    </lineage>
</organism>
<reference evidence="1" key="1">
    <citation type="submission" date="2014-09" db="EMBL/GenBank/DDBJ databases">
        <authorList>
            <person name="Magalhaes I.L.F."/>
            <person name="Oliveira U."/>
            <person name="Santos F.R."/>
            <person name="Vidigal T.H.D.A."/>
            <person name="Brescovit A.D."/>
            <person name="Santos A.J."/>
        </authorList>
    </citation>
    <scope>NUCLEOTIDE SEQUENCE</scope>
    <source>
        <tissue evidence="1">Shoot tissue taken approximately 20 cm above the soil surface</tissue>
    </source>
</reference>
<evidence type="ECO:0000313" key="1">
    <source>
        <dbReference type="EMBL" id="JAE16274.1"/>
    </source>
</evidence>
<name>A0A0A9FYJ6_ARUDO</name>
<dbReference type="AlphaFoldDB" id="A0A0A9FYJ6"/>
<reference evidence="1" key="2">
    <citation type="journal article" date="2015" name="Data Brief">
        <title>Shoot transcriptome of the giant reed, Arundo donax.</title>
        <authorList>
            <person name="Barrero R.A."/>
            <person name="Guerrero F.D."/>
            <person name="Moolhuijzen P."/>
            <person name="Goolsby J.A."/>
            <person name="Tidwell J."/>
            <person name="Bellgard S.E."/>
            <person name="Bellgard M.I."/>
        </authorList>
    </citation>
    <scope>NUCLEOTIDE SEQUENCE</scope>
    <source>
        <tissue evidence="1">Shoot tissue taken approximately 20 cm above the soil surface</tissue>
    </source>
</reference>
<protein>
    <submittedName>
        <fullName evidence="1">Uncharacterized protein</fullName>
    </submittedName>
</protein>
<proteinExistence type="predicted"/>
<accession>A0A0A9FYJ6</accession>